<comment type="caution">
    <text evidence="2">The sequence shown here is derived from an EMBL/GenBank/DDBJ whole genome shotgun (WGS) entry which is preliminary data.</text>
</comment>
<reference evidence="2 3" key="2">
    <citation type="journal article" date="2019" name="G3 (Bethesda)">
        <title>Hybrid Assembly of the Genome of the Entomopathogenic Nematode Steinernema carpocapsae Identifies the X-Chromosome.</title>
        <authorList>
            <person name="Serra L."/>
            <person name="Macchietto M."/>
            <person name="Macias-Munoz A."/>
            <person name="McGill C.J."/>
            <person name="Rodriguez I.M."/>
            <person name="Rodriguez B."/>
            <person name="Murad R."/>
            <person name="Mortazavi A."/>
        </authorList>
    </citation>
    <scope>NUCLEOTIDE SEQUENCE [LARGE SCALE GENOMIC DNA]</scope>
    <source>
        <strain evidence="2 3">ALL</strain>
    </source>
</reference>
<name>A0A4U5LUD2_STECR</name>
<keyword evidence="3" id="KW-1185">Reference proteome</keyword>
<dbReference type="PANTHER" id="PTHR14387">
    <property type="entry name" value="THADA/DEATH RECEPTOR INTERACTING PROTEIN"/>
    <property type="match status" value="1"/>
</dbReference>
<dbReference type="OrthoDB" id="73997at2759"/>
<dbReference type="PANTHER" id="PTHR14387:SF7">
    <property type="entry name" value="THYROID ADENOMA-ASSOCIATED PROTEIN"/>
    <property type="match status" value="1"/>
</dbReference>
<dbReference type="STRING" id="34508.A0A4U5LUD2"/>
<proteinExistence type="predicted"/>
<gene>
    <name evidence="2" type="ORF">L596_029348</name>
</gene>
<evidence type="ECO:0000313" key="3">
    <source>
        <dbReference type="Proteomes" id="UP000298663"/>
    </source>
</evidence>
<dbReference type="GO" id="GO:0030488">
    <property type="term" value="P:tRNA methylation"/>
    <property type="evidence" value="ECO:0007669"/>
    <property type="project" value="TreeGrafter"/>
</dbReference>
<evidence type="ECO:0000313" key="2">
    <source>
        <dbReference type="EMBL" id="TKR59714.1"/>
    </source>
</evidence>
<dbReference type="InterPro" id="IPR016024">
    <property type="entry name" value="ARM-type_fold"/>
</dbReference>
<dbReference type="SUPFAM" id="SSF48371">
    <property type="entry name" value="ARM repeat"/>
    <property type="match status" value="1"/>
</dbReference>
<sequence length="564" mass="65538">MASLGESLPEICQRFEDLKLTANFEFLFANASFFRGSCCPKHTSFLVDCCFPKIIAESKRDANETKRIYEITHSLLRLVTILRDEKCTLRHEDELTIADFVFSFWDFVQDVVCYECMSIFKLLMEIHNWSCSTCSQRSETCVWVEDLAEFLCSSSVLNKSRFRCLITLLREYPSLNVVLSPEFLRKCYGFLSNANLSSVISELLVFDMSTAHPQNRDQFHVDQIRKSIVSYSSLLRSAVNDRLLPAIFRCAELASWFLNKACAIVQFDEHTSDNSLEAMLSLARFCLFNQHTLGNSKTWMEFIAVEVVQKAICHSNLQVRLGALNLISDHPKLSLPLSETDFDLFEAFFYFNMSEQSPAARQKILANFKKLLVRMRESGQIMAKESSNEILKIYVDFIRKMHNYAFECLRADSNFNRRFFALCFIYDLHFQDFLVSKDKFRFAKHLSLDEMLDRESLLKIVNCLEDNYQICQETTLQILKKLGSKFDEEWFQEFLETTLENLFSAISAKTRSDLDGPYKIRFFCHFHTSAITLIGLWTKPRSESRGSPTRCGRLRTNPELFISF</sequence>
<dbReference type="InterPro" id="IPR051954">
    <property type="entry name" value="tRNA_methyltransferase_THADA"/>
</dbReference>
<dbReference type="AlphaFoldDB" id="A0A4U5LUD2"/>
<evidence type="ECO:0000259" key="1">
    <source>
        <dbReference type="Pfam" id="PF25150"/>
    </source>
</evidence>
<protein>
    <recommendedName>
        <fullName evidence="1">tRNA (32-2'-O)-methyltransferase regulator THADA-like TPR repeats region domain-containing protein</fullName>
    </recommendedName>
</protein>
<accession>A0A4U5LUD2</accession>
<organism evidence="2 3">
    <name type="scientific">Steinernema carpocapsae</name>
    <name type="common">Entomopathogenic nematode</name>
    <dbReference type="NCBI Taxonomy" id="34508"/>
    <lineage>
        <taxon>Eukaryota</taxon>
        <taxon>Metazoa</taxon>
        <taxon>Ecdysozoa</taxon>
        <taxon>Nematoda</taxon>
        <taxon>Chromadorea</taxon>
        <taxon>Rhabditida</taxon>
        <taxon>Tylenchina</taxon>
        <taxon>Panagrolaimomorpha</taxon>
        <taxon>Strongyloidoidea</taxon>
        <taxon>Steinernematidae</taxon>
        <taxon>Steinernema</taxon>
    </lineage>
</organism>
<feature type="domain" description="tRNA (32-2'-O)-methyltransferase regulator THADA-like TPR repeats region" evidence="1">
    <location>
        <begin position="222"/>
        <end position="469"/>
    </location>
</feature>
<reference evidence="2 3" key="1">
    <citation type="journal article" date="2015" name="Genome Biol.">
        <title>Comparative genomics of Steinernema reveals deeply conserved gene regulatory networks.</title>
        <authorList>
            <person name="Dillman A.R."/>
            <person name="Macchietto M."/>
            <person name="Porter C.F."/>
            <person name="Rogers A."/>
            <person name="Williams B."/>
            <person name="Antoshechkin I."/>
            <person name="Lee M.M."/>
            <person name="Goodwin Z."/>
            <person name="Lu X."/>
            <person name="Lewis E.E."/>
            <person name="Goodrich-Blair H."/>
            <person name="Stock S.P."/>
            <person name="Adams B.J."/>
            <person name="Sternberg P.W."/>
            <person name="Mortazavi A."/>
        </authorList>
    </citation>
    <scope>NUCLEOTIDE SEQUENCE [LARGE SCALE GENOMIC DNA]</scope>
    <source>
        <strain evidence="2 3">ALL</strain>
    </source>
</reference>
<dbReference type="Pfam" id="PF25150">
    <property type="entry name" value="TPR_Trm732"/>
    <property type="match status" value="1"/>
</dbReference>
<dbReference type="Proteomes" id="UP000298663">
    <property type="component" value="Unassembled WGS sequence"/>
</dbReference>
<dbReference type="InterPro" id="IPR056843">
    <property type="entry name" value="THADA-like_TPR"/>
</dbReference>
<dbReference type="GO" id="GO:0005829">
    <property type="term" value="C:cytosol"/>
    <property type="evidence" value="ECO:0007669"/>
    <property type="project" value="TreeGrafter"/>
</dbReference>
<dbReference type="EMBL" id="AZBU02000012">
    <property type="protein sequence ID" value="TKR59714.1"/>
    <property type="molecule type" value="Genomic_DNA"/>
</dbReference>